<evidence type="ECO:0000256" key="4">
    <source>
        <dbReference type="HAMAP-Rule" id="MF_00682"/>
    </source>
</evidence>
<dbReference type="GO" id="GO:0044571">
    <property type="term" value="P:[2Fe-2S] cluster assembly"/>
    <property type="evidence" value="ECO:0007669"/>
    <property type="project" value="InterPro"/>
</dbReference>
<dbReference type="GO" id="GO:1990230">
    <property type="term" value="C:iron-sulfur cluster transfer complex"/>
    <property type="evidence" value="ECO:0007669"/>
    <property type="project" value="TreeGrafter"/>
</dbReference>
<protein>
    <recommendedName>
        <fullName evidence="4">Co-chaperone protein HscB homolog</fullName>
    </recommendedName>
</protein>
<dbReference type="SUPFAM" id="SSF47144">
    <property type="entry name" value="HSC20 (HSCB), C-terminal oligomerisation domain"/>
    <property type="match status" value="1"/>
</dbReference>
<evidence type="ECO:0000313" key="7">
    <source>
        <dbReference type="Proteomes" id="UP001165413"/>
    </source>
</evidence>
<dbReference type="RefSeq" id="WP_254099909.1">
    <property type="nucleotide sequence ID" value="NZ_JANATA010000008.1"/>
</dbReference>
<dbReference type="GO" id="GO:0051087">
    <property type="term" value="F:protein-folding chaperone binding"/>
    <property type="evidence" value="ECO:0007669"/>
    <property type="project" value="InterPro"/>
</dbReference>
<dbReference type="AlphaFoldDB" id="A0AA42BME3"/>
<keyword evidence="2 4" id="KW-0143">Chaperone</keyword>
<dbReference type="Gene3D" id="1.20.1280.20">
    <property type="entry name" value="HscB, C-terminal domain"/>
    <property type="match status" value="1"/>
</dbReference>
<dbReference type="GO" id="GO:0001671">
    <property type="term" value="F:ATPase activator activity"/>
    <property type="evidence" value="ECO:0007669"/>
    <property type="project" value="InterPro"/>
</dbReference>
<dbReference type="PANTHER" id="PTHR14021">
    <property type="entry name" value="IRON-SULFUR CLUSTER CO-CHAPERONE PROTEIN HSCB"/>
    <property type="match status" value="1"/>
</dbReference>
<evidence type="ECO:0000259" key="5">
    <source>
        <dbReference type="PROSITE" id="PS50076"/>
    </source>
</evidence>
<evidence type="ECO:0000256" key="2">
    <source>
        <dbReference type="ARBA" id="ARBA00023186"/>
    </source>
</evidence>
<comment type="function">
    <text evidence="3 4">Co-chaperone involved in the maturation of iron-sulfur cluster-containing proteins. Seems to help targeting proteins to be folded toward HscA.</text>
</comment>
<proteinExistence type="inferred from homology"/>
<sequence>MNFFTLFDLPETLDVDKAKLSATYQILQQLTHPDKFSTGSDQEKRIALQKNSQVNDGYSVLKNPLARAQHLLSLRGVDVKDEQHTMQDTAFLMQQMEWREALEDAQNDEDALWQFHTDVTQTIKSEYSHLSELFNEEADVTILANALRKLTFMYKFQEQVQQHLDKFED</sequence>
<dbReference type="EMBL" id="JANATA010000008">
    <property type="protein sequence ID" value="MCP3428542.1"/>
    <property type="molecule type" value="Genomic_DNA"/>
</dbReference>
<evidence type="ECO:0000313" key="6">
    <source>
        <dbReference type="EMBL" id="MCP3428542.1"/>
    </source>
</evidence>
<dbReference type="GO" id="GO:0006457">
    <property type="term" value="P:protein folding"/>
    <property type="evidence" value="ECO:0007669"/>
    <property type="project" value="UniProtKB-UniRule"/>
</dbReference>
<dbReference type="Pfam" id="PF07743">
    <property type="entry name" value="HSCB_C"/>
    <property type="match status" value="1"/>
</dbReference>
<accession>A0AA42BME3</accession>
<organism evidence="6 7">
    <name type="scientific">Opacimonas viscosa</name>
    <dbReference type="NCBI Taxonomy" id="2961944"/>
    <lineage>
        <taxon>Bacteria</taxon>
        <taxon>Pseudomonadati</taxon>
        <taxon>Pseudomonadota</taxon>
        <taxon>Gammaproteobacteria</taxon>
        <taxon>Alteromonadales</taxon>
        <taxon>Alteromonadaceae</taxon>
        <taxon>Opacimonas</taxon>
    </lineage>
</organism>
<dbReference type="GO" id="GO:0051259">
    <property type="term" value="P:protein complex oligomerization"/>
    <property type="evidence" value="ECO:0007669"/>
    <property type="project" value="InterPro"/>
</dbReference>
<dbReference type="InterPro" id="IPR036386">
    <property type="entry name" value="HscB_C_sf"/>
</dbReference>
<dbReference type="HAMAP" id="MF_00682">
    <property type="entry name" value="HscB"/>
    <property type="match status" value="1"/>
</dbReference>
<feature type="domain" description="J" evidence="5">
    <location>
        <begin position="2"/>
        <end position="74"/>
    </location>
</feature>
<dbReference type="InterPro" id="IPR004640">
    <property type="entry name" value="HscB"/>
</dbReference>
<dbReference type="NCBIfam" id="TIGR00714">
    <property type="entry name" value="hscB"/>
    <property type="match status" value="1"/>
</dbReference>
<evidence type="ECO:0000256" key="3">
    <source>
        <dbReference type="ARBA" id="ARBA00025596"/>
    </source>
</evidence>
<evidence type="ECO:0000256" key="1">
    <source>
        <dbReference type="ARBA" id="ARBA00010476"/>
    </source>
</evidence>
<dbReference type="SUPFAM" id="SSF46565">
    <property type="entry name" value="Chaperone J-domain"/>
    <property type="match status" value="1"/>
</dbReference>
<comment type="caution">
    <text evidence="6">The sequence shown here is derived from an EMBL/GenBank/DDBJ whole genome shotgun (WGS) entry which is preliminary data.</text>
</comment>
<dbReference type="Gene3D" id="1.10.287.110">
    <property type="entry name" value="DnaJ domain"/>
    <property type="match status" value="1"/>
</dbReference>
<dbReference type="InterPro" id="IPR009073">
    <property type="entry name" value="HscB_oligo_C"/>
</dbReference>
<comment type="subunit">
    <text evidence="4">Interacts with HscA and stimulates its ATPase activity.</text>
</comment>
<dbReference type="InterPro" id="IPR036869">
    <property type="entry name" value="J_dom_sf"/>
</dbReference>
<reference evidence="6" key="1">
    <citation type="submission" date="2022-07" db="EMBL/GenBank/DDBJ databases">
        <title>Characterization of the Novel Bacterium Alteromonas immobilis LMIT006 and Alteromonas gregis LMIT007.</title>
        <authorList>
            <person name="Lin X."/>
        </authorList>
    </citation>
    <scope>NUCLEOTIDE SEQUENCE</scope>
    <source>
        <strain evidence="6">LMIT007</strain>
    </source>
</reference>
<name>A0AA42BME3_9ALTE</name>
<dbReference type="PANTHER" id="PTHR14021:SF15">
    <property type="entry name" value="IRON-SULFUR CLUSTER CO-CHAPERONE PROTEIN HSCB"/>
    <property type="match status" value="1"/>
</dbReference>
<dbReference type="InterPro" id="IPR001623">
    <property type="entry name" value="DnaJ_domain"/>
</dbReference>
<comment type="similarity">
    <text evidence="1 4">Belongs to the HscB family.</text>
</comment>
<dbReference type="PROSITE" id="PS50076">
    <property type="entry name" value="DNAJ_2"/>
    <property type="match status" value="1"/>
</dbReference>
<keyword evidence="7" id="KW-1185">Reference proteome</keyword>
<dbReference type="Proteomes" id="UP001165413">
    <property type="component" value="Unassembled WGS sequence"/>
</dbReference>
<gene>
    <name evidence="4 6" type="primary">hscB</name>
    <name evidence="6" type="ORF">NLF92_06235</name>
</gene>